<dbReference type="SUPFAM" id="SSF56672">
    <property type="entry name" value="DNA/RNA polymerases"/>
    <property type="match status" value="1"/>
</dbReference>
<name>A0A2N7WJA4_9BURK</name>
<keyword evidence="7" id="KW-0051">Antiviral defense</keyword>
<dbReference type="GO" id="GO:0003964">
    <property type="term" value="F:RNA-directed DNA polymerase activity"/>
    <property type="evidence" value="ECO:0007669"/>
    <property type="project" value="UniProtKB-KW"/>
</dbReference>
<dbReference type="PANTHER" id="PTHR34047">
    <property type="entry name" value="NUCLEAR INTRON MATURASE 1, MITOCHONDRIAL-RELATED"/>
    <property type="match status" value="1"/>
</dbReference>
<dbReference type="RefSeq" id="WP_102607432.1">
    <property type="nucleotide sequence ID" value="NZ_PNYC01000048.1"/>
</dbReference>
<dbReference type="GO" id="GO:0051607">
    <property type="term" value="P:defense response to virus"/>
    <property type="evidence" value="ECO:0007669"/>
    <property type="project" value="UniProtKB-KW"/>
</dbReference>
<comment type="caution">
    <text evidence="12">The sequence shown here is derived from an EMBL/GenBank/DDBJ whole genome shotgun (WGS) entry which is preliminary data.</text>
</comment>
<feature type="domain" description="Reverse transcriptase" evidence="11">
    <location>
        <begin position="91"/>
        <end position="317"/>
    </location>
</feature>
<dbReference type="InterPro" id="IPR051083">
    <property type="entry name" value="GrpII_Intron_Splice-Mob/Def"/>
</dbReference>
<reference evidence="12 13" key="1">
    <citation type="submission" date="2018-01" db="EMBL/GenBank/DDBJ databases">
        <title>Whole genome analyses suggest that Burkholderia sensu lato contains two further novel genera in the rhizoxinica-symbiotica group Mycetohabitans gen. nov., and Trinickia gen. nov.: implications for the evolution of diazotrophy and nodulation in the Burkholderiaceae.</title>
        <authorList>
            <person name="Estrada-de los Santos P."/>
            <person name="Palmer M."/>
            <person name="Chavez-Ramirez B."/>
            <person name="Beukes C."/>
            <person name="Steenkamp E.T."/>
            <person name="Hirsch A.M."/>
            <person name="Manyaka P."/>
            <person name="Maluk M."/>
            <person name="Lafos M."/>
            <person name="Crook M."/>
            <person name="Gross E."/>
            <person name="Simon M.F."/>
            <person name="Bueno dos Reis Junior F."/>
            <person name="Poole P.S."/>
            <person name="Venter S.N."/>
            <person name="James E.K."/>
        </authorList>
    </citation>
    <scope>NUCLEOTIDE SEQUENCE [LARGE SCALE GENOMIC DNA]</scope>
    <source>
        <strain evidence="12 13">JPY 581</strain>
    </source>
</reference>
<dbReference type="InterPro" id="IPR043502">
    <property type="entry name" value="DNA/RNA_pol_sf"/>
</dbReference>
<dbReference type="PANTHER" id="PTHR34047:SF8">
    <property type="entry name" value="PROTEIN YKFC"/>
    <property type="match status" value="1"/>
</dbReference>
<sequence length="464" mass="52758">MRAEEAQARGNGAMTQEPGRNLGDGARGAEAGTAATGQTKAEGPSLMDAVVERSNLWQAYQRVVQNRGAPGVDGLSVEQFKDWLKMHWPSVKVALLDGRYMPAAVRAVDIPKPAGGVRTLGIPTVLDRLIQQALHQVLQPIFEPGFSESSYGFRPQRSAQQAVLAAQRYVQEGRRWVVDIDLAKFFDRVNHDILMARVARQVKDDRVLKLIRRYLEAGLMRDGMAPARREGTPQGGPLSPLLSNILLTDWDRELERRGHAFCRYADDCNIYVRSKAAGERLLKQMTMFLEKRLKLQINEAKSACARPWARKFLGYSVTAHRQARLRVASESVKRLTARVKELMRQGRGRSLSHTIEVLNPVLRGWLNYFRHTQVKGVLEELDGWLRRRLRCLLWRQAKRRQRRTAMLRRQGLTEDRARRSASNGQGPWWNAGASHMNAAFPKRWFDALGLVSLLDTQRRLQRCS</sequence>
<evidence type="ECO:0000256" key="1">
    <source>
        <dbReference type="ARBA" id="ARBA00012493"/>
    </source>
</evidence>
<proteinExistence type="inferred from homology"/>
<dbReference type="Pfam" id="PF00078">
    <property type="entry name" value="RVT_1"/>
    <property type="match status" value="1"/>
</dbReference>
<evidence type="ECO:0000256" key="2">
    <source>
        <dbReference type="ARBA" id="ARBA00022679"/>
    </source>
</evidence>
<dbReference type="InterPro" id="IPR043128">
    <property type="entry name" value="Rev_trsase/Diguanyl_cyclase"/>
</dbReference>
<dbReference type="GO" id="GO:0003723">
    <property type="term" value="F:RNA binding"/>
    <property type="evidence" value="ECO:0007669"/>
    <property type="project" value="InterPro"/>
</dbReference>
<evidence type="ECO:0000256" key="6">
    <source>
        <dbReference type="ARBA" id="ARBA00022918"/>
    </source>
</evidence>
<dbReference type="EMBL" id="PNYC01000048">
    <property type="protein sequence ID" value="PMS29431.1"/>
    <property type="molecule type" value="Genomic_DNA"/>
</dbReference>
<comment type="catalytic activity">
    <reaction evidence="9">
        <text>DNA(n) + a 2'-deoxyribonucleoside 5'-triphosphate = DNA(n+1) + diphosphate</text>
        <dbReference type="Rhea" id="RHEA:22508"/>
        <dbReference type="Rhea" id="RHEA-COMP:17339"/>
        <dbReference type="Rhea" id="RHEA-COMP:17340"/>
        <dbReference type="ChEBI" id="CHEBI:33019"/>
        <dbReference type="ChEBI" id="CHEBI:61560"/>
        <dbReference type="ChEBI" id="CHEBI:173112"/>
        <dbReference type="EC" id="2.7.7.49"/>
    </reaction>
</comment>
<evidence type="ECO:0000256" key="9">
    <source>
        <dbReference type="ARBA" id="ARBA00048173"/>
    </source>
</evidence>
<accession>A0A2N7WJA4</accession>
<dbReference type="EC" id="2.7.7.49" evidence="1"/>
<dbReference type="PROSITE" id="PS50878">
    <property type="entry name" value="RT_POL"/>
    <property type="match status" value="1"/>
</dbReference>
<dbReference type="InterPro" id="IPR013597">
    <property type="entry name" value="Mat_intron_G2"/>
</dbReference>
<evidence type="ECO:0000313" key="12">
    <source>
        <dbReference type="EMBL" id="PMS29431.1"/>
    </source>
</evidence>
<evidence type="ECO:0000259" key="11">
    <source>
        <dbReference type="PROSITE" id="PS50878"/>
    </source>
</evidence>
<dbReference type="PRINTS" id="PR00866">
    <property type="entry name" value="RNADNAPOLMS"/>
</dbReference>
<dbReference type="InterPro" id="IPR000123">
    <property type="entry name" value="Reverse_transcriptase_msDNA"/>
</dbReference>
<dbReference type="Gene3D" id="3.30.70.270">
    <property type="match status" value="1"/>
</dbReference>
<dbReference type="InterPro" id="IPR000477">
    <property type="entry name" value="RT_dom"/>
</dbReference>
<evidence type="ECO:0000256" key="3">
    <source>
        <dbReference type="ARBA" id="ARBA00022695"/>
    </source>
</evidence>
<evidence type="ECO:0000256" key="7">
    <source>
        <dbReference type="ARBA" id="ARBA00023118"/>
    </source>
</evidence>
<evidence type="ECO:0000256" key="4">
    <source>
        <dbReference type="ARBA" id="ARBA00022723"/>
    </source>
</evidence>
<dbReference type="Pfam" id="PF08388">
    <property type="entry name" value="GIIM"/>
    <property type="match status" value="1"/>
</dbReference>
<dbReference type="AlphaFoldDB" id="A0A2N7WJA4"/>
<dbReference type="GO" id="GO:0046872">
    <property type="term" value="F:metal ion binding"/>
    <property type="evidence" value="ECO:0007669"/>
    <property type="project" value="UniProtKB-KW"/>
</dbReference>
<feature type="region of interest" description="Disordered" evidence="10">
    <location>
        <begin position="405"/>
        <end position="428"/>
    </location>
</feature>
<keyword evidence="5" id="KW-0460">Magnesium</keyword>
<gene>
    <name evidence="12" type="primary">ltrA</name>
    <name evidence="12" type="ORF">C0Z20_30855</name>
</gene>
<protein>
    <recommendedName>
        <fullName evidence="1">RNA-directed DNA polymerase</fullName>
        <ecNumber evidence="1">2.7.7.49</ecNumber>
    </recommendedName>
</protein>
<evidence type="ECO:0000256" key="10">
    <source>
        <dbReference type="SAM" id="MobiDB-lite"/>
    </source>
</evidence>
<evidence type="ECO:0000256" key="8">
    <source>
        <dbReference type="ARBA" id="ARBA00034120"/>
    </source>
</evidence>
<dbReference type="CDD" id="cd01651">
    <property type="entry name" value="RT_G2_intron"/>
    <property type="match status" value="1"/>
</dbReference>
<comment type="similarity">
    <text evidence="8">Belongs to the bacterial reverse transcriptase family.</text>
</comment>
<organism evidence="12 13">
    <name type="scientific">Trinickia symbiotica</name>
    <dbReference type="NCBI Taxonomy" id="863227"/>
    <lineage>
        <taxon>Bacteria</taxon>
        <taxon>Pseudomonadati</taxon>
        <taxon>Pseudomonadota</taxon>
        <taxon>Betaproteobacteria</taxon>
        <taxon>Burkholderiales</taxon>
        <taxon>Burkholderiaceae</taxon>
        <taxon>Trinickia</taxon>
    </lineage>
</organism>
<feature type="compositionally biased region" description="Low complexity" evidence="10">
    <location>
        <begin position="28"/>
        <end position="43"/>
    </location>
</feature>
<evidence type="ECO:0000313" key="13">
    <source>
        <dbReference type="Proteomes" id="UP000235777"/>
    </source>
</evidence>
<dbReference type="Proteomes" id="UP000235777">
    <property type="component" value="Unassembled WGS sequence"/>
</dbReference>
<dbReference type="InterPro" id="IPR030931">
    <property type="entry name" value="Group_II_RT_mat"/>
</dbReference>
<keyword evidence="3" id="KW-0548">Nucleotidyltransferase</keyword>
<evidence type="ECO:0000256" key="5">
    <source>
        <dbReference type="ARBA" id="ARBA00022842"/>
    </source>
</evidence>
<feature type="region of interest" description="Disordered" evidence="10">
    <location>
        <begin position="1"/>
        <end position="45"/>
    </location>
</feature>
<keyword evidence="13" id="KW-1185">Reference proteome</keyword>
<dbReference type="NCBIfam" id="TIGR04416">
    <property type="entry name" value="group_II_RT_mat"/>
    <property type="match status" value="1"/>
</dbReference>
<keyword evidence="4" id="KW-0479">Metal-binding</keyword>
<keyword evidence="2" id="KW-0808">Transferase</keyword>
<keyword evidence="6 12" id="KW-0695">RNA-directed DNA polymerase</keyword>